<reference evidence="1" key="1">
    <citation type="submission" date="2021-08" db="EMBL/GenBank/DDBJ databases">
        <title>Novel anaerobic bacterium isolated from sea squirt in East Sea, Republic of Korea.</title>
        <authorList>
            <person name="Nguyen T.H."/>
            <person name="Li Z."/>
            <person name="Lee Y.-J."/>
            <person name="Ko J."/>
            <person name="Kim S.-G."/>
        </authorList>
    </citation>
    <scope>NUCLEOTIDE SEQUENCE</scope>
    <source>
        <strain evidence="1">KCTC 25031</strain>
    </source>
</reference>
<keyword evidence="2" id="KW-1185">Reference proteome</keyword>
<name>A0AC61NEC1_9BACT</name>
<organism evidence="1 2">
    <name type="scientific">Halosquirtibacter laminarini</name>
    <dbReference type="NCBI Taxonomy" id="3374600"/>
    <lineage>
        <taxon>Bacteria</taxon>
        <taxon>Pseudomonadati</taxon>
        <taxon>Bacteroidota</taxon>
        <taxon>Bacteroidia</taxon>
        <taxon>Marinilabiliales</taxon>
        <taxon>Prolixibacteraceae</taxon>
        <taxon>Halosquirtibacter</taxon>
    </lineage>
</organism>
<protein>
    <submittedName>
        <fullName evidence="1">RNA polymerase sigma factor</fullName>
    </submittedName>
</protein>
<evidence type="ECO:0000313" key="2">
    <source>
        <dbReference type="Proteomes" id="UP000826212"/>
    </source>
</evidence>
<proteinExistence type="predicted"/>
<evidence type="ECO:0000313" key="1">
    <source>
        <dbReference type="EMBL" id="QZE13923.1"/>
    </source>
</evidence>
<dbReference type="Proteomes" id="UP000826212">
    <property type="component" value="Chromosome"/>
</dbReference>
<sequence>MTTLDYNELVSNHSDAAFRYALRLVKDHDQAHDLVQDCYEKVWIRCKTIDASKCKSYLFMSIHNGAMDLFRHSKFIDSDVDVSSTDFRSVSNDYSDLQEQLNSALDTLQDIQCSVVLLRDYEGYSYDEISEITGLSASQVKVYIFRARKALRSYIGKIENLV</sequence>
<dbReference type="EMBL" id="CP081303">
    <property type="protein sequence ID" value="QZE13923.1"/>
    <property type="molecule type" value="Genomic_DNA"/>
</dbReference>
<gene>
    <name evidence="1" type="ORF">K4L44_15475</name>
</gene>
<accession>A0AC61NEC1</accession>